<name>A0A9D1EJ17_9FIRM</name>
<feature type="region of interest" description="Disordered" evidence="6">
    <location>
        <begin position="1"/>
        <end position="22"/>
    </location>
</feature>
<dbReference type="InterPro" id="IPR010280">
    <property type="entry name" value="U5_MeTrfase_fam"/>
</dbReference>
<dbReference type="PANTHER" id="PTHR11061">
    <property type="entry name" value="RNA M5U METHYLTRANSFERASE"/>
    <property type="match status" value="1"/>
</dbReference>
<evidence type="ECO:0000256" key="6">
    <source>
        <dbReference type="SAM" id="MobiDB-lite"/>
    </source>
</evidence>
<dbReference type="InterPro" id="IPR030391">
    <property type="entry name" value="MeTrfase_TrmA_CS"/>
</dbReference>
<keyword evidence="2 4" id="KW-0808">Transferase</keyword>
<feature type="active site" description="Nucleophile" evidence="4">
    <location>
        <position position="358"/>
    </location>
</feature>
<evidence type="ECO:0000256" key="3">
    <source>
        <dbReference type="ARBA" id="ARBA00022691"/>
    </source>
</evidence>
<dbReference type="GO" id="GO:0070041">
    <property type="term" value="F:rRNA (uridine-C5-)-methyltransferase activity"/>
    <property type="evidence" value="ECO:0007669"/>
    <property type="project" value="TreeGrafter"/>
</dbReference>
<dbReference type="Proteomes" id="UP000886841">
    <property type="component" value="Unassembled WGS sequence"/>
</dbReference>
<comment type="caution">
    <text evidence="7">The sequence shown here is derived from an EMBL/GenBank/DDBJ whole genome shotgun (WGS) entry which is preliminary data.</text>
</comment>
<reference evidence="7" key="2">
    <citation type="journal article" date="2021" name="PeerJ">
        <title>Extensive microbial diversity within the chicken gut microbiome revealed by metagenomics and culture.</title>
        <authorList>
            <person name="Gilroy R."/>
            <person name="Ravi A."/>
            <person name="Getino M."/>
            <person name="Pursley I."/>
            <person name="Horton D.L."/>
            <person name="Alikhan N.F."/>
            <person name="Baker D."/>
            <person name="Gharbi K."/>
            <person name="Hall N."/>
            <person name="Watson M."/>
            <person name="Adriaenssens E.M."/>
            <person name="Foster-Nyarko E."/>
            <person name="Jarju S."/>
            <person name="Secka A."/>
            <person name="Antonio M."/>
            <person name="Oren A."/>
            <person name="Chaudhuri R.R."/>
            <person name="La Ragione R."/>
            <person name="Hildebrand F."/>
            <person name="Pallen M.J."/>
        </authorList>
    </citation>
    <scope>NUCLEOTIDE SEQUENCE</scope>
    <source>
        <strain evidence="7">ChiSxjej1B13-7041</strain>
    </source>
</reference>
<dbReference type="GO" id="GO:0070475">
    <property type="term" value="P:rRNA base methylation"/>
    <property type="evidence" value="ECO:0007669"/>
    <property type="project" value="TreeGrafter"/>
</dbReference>
<evidence type="ECO:0000256" key="2">
    <source>
        <dbReference type="ARBA" id="ARBA00022679"/>
    </source>
</evidence>
<comment type="similarity">
    <text evidence="4">Belongs to the class I-like SAM-binding methyltransferase superfamily. RNA M5U methyltransferase family.</text>
</comment>
<feature type="compositionally biased region" description="Basic residues" evidence="6">
    <location>
        <begin position="1"/>
        <end position="10"/>
    </location>
</feature>
<feature type="active site" evidence="5">
    <location>
        <position position="358"/>
    </location>
</feature>
<gene>
    <name evidence="7" type="primary">rlmD</name>
    <name evidence="7" type="ORF">IAB98_05485</name>
</gene>
<proteinExistence type="inferred from homology"/>
<dbReference type="PROSITE" id="PS01231">
    <property type="entry name" value="TRMA_2"/>
    <property type="match status" value="1"/>
</dbReference>
<evidence type="ECO:0000313" key="7">
    <source>
        <dbReference type="EMBL" id="HIR92850.1"/>
    </source>
</evidence>
<evidence type="ECO:0000256" key="1">
    <source>
        <dbReference type="ARBA" id="ARBA00022603"/>
    </source>
</evidence>
<feature type="binding site" evidence="4">
    <location>
        <position position="331"/>
    </location>
    <ligand>
        <name>S-adenosyl-L-methionine</name>
        <dbReference type="ChEBI" id="CHEBI:59789"/>
    </ligand>
</feature>
<dbReference type="SUPFAM" id="SSF53335">
    <property type="entry name" value="S-adenosyl-L-methionine-dependent methyltransferases"/>
    <property type="match status" value="1"/>
</dbReference>
<dbReference type="PANTHER" id="PTHR11061:SF30">
    <property type="entry name" value="TRNA (URACIL(54)-C(5))-METHYLTRANSFERASE"/>
    <property type="match status" value="1"/>
</dbReference>
<dbReference type="PROSITE" id="PS51687">
    <property type="entry name" value="SAM_MT_RNA_M5U"/>
    <property type="match status" value="1"/>
</dbReference>
<dbReference type="InterPro" id="IPR030390">
    <property type="entry name" value="MeTrfase_TrmA_AS"/>
</dbReference>
<dbReference type="Pfam" id="PF05958">
    <property type="entry name" value="tRNA_U5-meth_tr"/>
    <property type="match status" value="1"/>
</dbReference>
<dbReference type="EMBL" id="DVHU01000052">
    <property type="protein sequence ID" value="HIR92850.1"/>
    <property type="molecule type" value="Genomic_DNA"/>
</dbReference>
<keyword evidence="1 4" id="KW-0489">Methyltransferase</keyword>
<feature type="binding site" evidence="4">
    <location>
        <position position="262"/>
    </location>
    <ligand>
        <name>S-adenosyl-L-methionine</name>
        <dbReference type="ChEBI" id="CHEBI:59789"/>
    </ligand>
</feature>
<protein>
    <submittedName>
        <fullName evidence="7">23S rRNA (Uracil(1939)-C(5))-methyltransferase RlmD</fullName>
        <ecNumber evidence="7">2.1.1.190</ecNumber>
    </submittedName>
</protein>
<dbReference type="FunFam" id="2.40.50.1070:FF:000003">
    <property type="entry name" value="23S rRNA (Uracil-5-)-methyltransferase RumA"/>
    <property type="match status" value="1"/>
</dbReference>
<dbReference type="FunFam" id="3.40.50.150:FF:000009">
    <property type="entry name" value="23S rRNA (Uracil(1939)-C(5))-methyltransferase RlmD"/>
    <property type="match status" value="1"/>
</dbReference>
<dbReference type="AlphaFoldDB" id="A0A9D1EJ17"/>
<dbReference type="CDD" id="cd02440">
    <property type="entry name" value="AdoMet_MTases"/>
    <property type="match status" value="1"/>
</dbReference>
<feature type="binding site" evidence="4">
    <location>
        <position position="233"/>
    </location>
    <ligand>
        <name>S-adenosyl-L-methionine</name>
        <dbReference type="ChEBI" id="CHEBI:59789"/>
    </ligand>
</feature>
<dbReference type="Gene3D" id="2.40.50.1070">
    <property type="match status" value="1"/>
</dbReference>
<dbReference type="NCBIfam" id="TIGR00479">
    <property type="entry name" value="rumA"/>
    <property type="match status" value="1"/>
</dbReference>
<dbReference type="PROSITE" id="PS01230">
    <property type="entry name" value="TRMA_1"/>
    <property type="match status" value="1"/>
</dbReference>
<organism evidence="7 8">
    <name type="scientific">Candidatus Egerieimonas intestinavium</name>
    <dbReference type="NCBI Taxonomy" id="2840777"/>
    <lineage>
        <taxon>Bacteria</taxon>
        <taxon>Bacillati</taxon>
        <taxon>Bacillota</taxon>
        <taxon>Clostridia</taxon>
        <taxon>Lachnospirales</taxon>
        <taxon>Lachnospiraceae</taxon>
        <taxon>Lachnospiraceae incertae sedis</taxon>
        <taxon>Candidatus Egerieimonas</taxon>
    </lineage>
</organism>
<evidence type="ECO:0000256" key="5">
    <source>
        <dbReference type="PROSITE-ProRule" id="PRU10015"/>
    </source>
</evidence>
<feature type="binding site" evidence="4">
    <location>
        <position position="283"/>
    </location>
    <ligand>
        <name>S-adenosyl-L-methionine</name>
        <dbReference type="ChEBI" id="CHEBI:59789"/>
    </ligand>
</feature>
<evidence type="ECO:0000256" key="4">
    <source>
        <dbReference type="PROSITE-ProRule" id="PRU01024"/>
    </source>
</evidence>
<dbReference type="EC" id="2.1.1.190" evidence="7"/>
<reference evidence="7" key="1">
    <citation type="submission" date="2020-10" db="EMBL/GenBank/DDBJ databases">
        <authorList>
            <person name="Gilroy R."/>
        </authorList>
    </citation>
    <scope>NUCLEOTIDE SEQUENCE</scope>
    <source>
        <strain evidence="7">ChiSxjej1B13-7041</strain>
    </source>
</reference>
<keyword evidence="3 4" id="KW-0949">S-adenosyl-L-methionine</keyword>
<dbReference type="Gene3D" id="3.40.50.150">
    <property type="entry name" value="Vaccinia Virus protein VP39"/>
    <property type="match status" value="1"/>
</dbReference>
<sequence>MREKVKKRNPQRGDLSGAAADAGRVCPAAKRCGGCAYQGVPYQEQLKKKQKQVEELLGSFGPVEPILGMEQPYFYRNKVHAVFDRRRDGTIVSGIYQEGSHRVVPVESCQIEDQLADRIIGTIRRLLKSFRIAVYQEDRGFGLFRHVLIRRGFSSGQVMVVLVLASPIMPSKNNFVKALRREHPEITTVVLNVNDRNTSMVLGERNITLWGPGFIEDTLCGCRFRISPSSFYQVNPVQTEALYQKAVEFASLTGKERVLDAYCGIGTIGLIAARKAGQVIGVELNKGAVRDAIGNARANQISNARFYQGDAGEFMVQLARQGQPVDVVFMDPPRAGSDEPFLSSLVKLAPKRVVYISCNPETQARDLKYLTGKGYAVERVQPVDMFPMTDHTESIVKLVRKF</sequence>
<accession>A0A9D1EJ17</accession>
<evidence type="ECO:0000313" key="8">
    <source>
        <dbReference type="Proteomes" id="UP000886841"/>
    </source>
</evidence>
<dbReference type="InterPro" id="IPR029063">
    <property type="entry name" value="SAM-dependent_MTases_sf"/>
</dbReference>